<evidence type="ECO:0000256" key="3">
    <source>
        <dbReference type="ARBA" id="ARBA00022968"/>
    </source>
</evidence>
<dbReference type="EMBL" id="JASTZU010000001">
    <property type="protein sequence ID" value="MDL4838898.1"/>
    <property type="molecule type" value="Genomic_DNA"/>
</dbReference>
<feature type="domain" description="Cell envelope-related transcriptional attenuator" evidence="5">
    <location>
        <begin position="100"/>
        <end position="246"/>
    </location>
</feature>
<gene>
    <name evidence="6" type="ORF">QQS35_00220</name>
</gene>
<evidence type="ECO:0000256" key="2">
    <source>
        <dbReference type="ARBA" id="ARBA00022692"/>
    </source>
</evidence>
<accession>A0ABT7KZJ6</accession>
<evidence type="ECO:0000256" key="1">
    <source>
        <dbReference type="ARBA" id="ARBA00006068"/>
    </source>
</evidence>
<keyword evidence="2" id="KW-0812">Transmembrane</keyword>
<dbReference type="NCBIfam" id="TIGR00350">
    <property type="entry name" value="lytR_cpsA_psr"/>
    <property type="match status" value="1"/>
</dbReference>
<evidence type="ECO:0000256" key="4">
    <source>
        <dbReference type="ARBA" id="ARBA00022989"/>
    </source>
</evidence>
<dbReference type="Proteomes" id="UP001235343">
    <property type="component" value="Unassembled WGS sequence"/>
</dbReference>
<evidence type="ECO:0000259" key="5">
    <source>
        <dbReference type="Pfam" id="PF03816"/>
    </source>
</evidence>
<reference evidence="6 7" key="1">
    <citation type="submission" date="2023-06" db="EMBL/GenBank/DDBJ databases">
        <title>Aquibacillus rhizosphaerae LR5S19.</title>
        <authorList>
            <person name="Sun J.-Q."/>
        </authorList>
    </citation>
    <scope>NUCLEOTIDE SEQUENCE [LARGE SCALE GENOMIC DNA]</scope>
    <source>
        <strain evidence="6 7">LR5S19</strain>
    </source>
</reference>
<keyword evidence="4" id="KW-0472">Membrane</keyword>
<keyword evidence="7" id="KW-1185">Reference proteome</keyword>
<keyword evidence="3" id="KW-0735">Signal-anchor</keyword>
<dbReference type="PANTHER" id="PTHR33392">
    <property type="entry name" value="POLYISOPRENYL-TEICHOIC ACID--PEPTIDOGLYCAN TEICHOIC ACID TRANSFERASE TAGU"/>
    <property type="match status" value="1"/>
</dbReference>
<dbReference type="InterPro" id="IPR050922">
    <property type="entry name" value="LytR/CpsA/Psr_CW_biosynth"/>
</dbReference>
<dbReference type="Gene3D" id="3.40.630.190">
    <property type="entry name" value="LCP protein"/>
    <property type="match status" value="1"/>
</dbReference>
<proteinExistence type="inferred from homology"/>
<dbReference type="RefSeq" id="WP_285929662.1">
    <property type="nucleotide sequence ID" value="NZ_JASTZU010000001.1"/>
</dbReference>
<dbReference type="Pfam" id="PF03816">
    <property type="entry name" value="LytR_cpsA_psr"/>
    <property type="match status" value="1"/>
</dbReference>
<name>A0ABT7KZJ6_9BACI</name>
<organism evidence="6 7">
    <name type="scientific">Aquibacillus rhizosphaerae</name>
    <dbReference type="NCBI Taxonomy" id="3051431"/>
    <lineage>
        <taxon>Bacteria</taxon>
        <taxon>Bacillati</taxon>
        <taxon>Bacillota</taxon>
        <taxon>Bacilli</taxon>
        <taxon>Bacillales</taxon>
        <taxon>Bacillaceae</taxon>
        <taxon>Aquibacillus</taxon>
    </lineage>
</organism>
<evidence type="ECO:0000313" key="6">
    <source>
        <dbReference type="EMBL" id="MDL4838898.1"/>
    </source>
</evidence>
<evidence type="ECO:0000313" key="7">
    <source>
        <dbReference type="Proteomes" id="UP001235343"/>
    </source>
</evidence>
<protein>
    <submittedName>
        <fullName evidence="6">LCP family protein</fullName>
    </submittedName>
</protein>
<keyword evidence="4" id="KW-1133">Transmembrane helix</keyword>
<dbReference type="PANTHER" id="PTHR33392:SF3">
    <property type="entry name" value="POLYISOPRENYL-TEICHOIC ACID--PEPTIDOGLYCAN TEICHOIC ACID TRANSFERASE TAGT"/>
    <property type="match status" value="1"/>
</dbReference>
<comment type="caution">
    <text evidence="6">The sequence shown here is derived from an EMBL/GenBank/DDBJ whole genome shotgun (WGS) entry which is preliminary data.</text>
</comment>
<comment type="similarity">
    <text evidence="1">Belongs to the LytR/CpsA/Psr (LCP) family.</text>
</comment>
<sequence length="341" mass="38533">MSKKNLDSRVEKLKSNKKRKKLLFILVPIIVFLTATSAYAYTVMNKAENAITNSYEDDGRDKSELREKEVDPTEDHVSILFIGVDDSEHRSENGGSSSLSDALILATLNKDLNSVKLLSIPRDSYVYIPEVDKFDKITHAHSFGGPKATIETVENFLEVPVDYYVKLDFHAFIDVIDALNGVTINVPYELYEMDSNDTKNAIHLLPGEQLLNGEEALALARTRKLDNDIERGKRQQDIIKAIMDKSLSASSILKYDEIIQAVGDNMSTNMNFDQMKGFISYGTSGSLDIETLNLKGSDLWTDRYYYQIDEQDLEQKKQSLQEHLDLNVSKEMTSLKVNPNS</sequence>
<dbReference type="InterPro" id="IPR004474">
    <property type="entry name" value="LytR_CpsA_psr"/>
</dbReference>